<dbReference type="GO" id="GO:0004803">
    <property type="term" value="F:transposase activity"/>
    <property type="evidence" value="ECO:0007669"/>
    <property type="project" value="InterPro"/>
</dbReference>
<gene>
    <name evidence="2" type="ORF">VZ94_11105</name>
</gene>
<organism evidence="2 3">
    <name type="scientific">Methylocucumis oryzae</name>
    <dbReference type="NCBI Taxonomy" id="1632867"/>
    <lineage>
        <taxon>Bacteria</taxon>
        <taxon>Pseudomonadati</taxon>
        <taxon>Pseudomonadota</taxon>
        <taxon>Gammaproteobacteria</taxon>
        <taxon>Methylococcales</taxon>
        <taxon>Methylococcaceae</taxon>
        <taxon>Methylocucumis</taxon>
    </lineage>
</organism>
<dbReference type="PANTHER" id="PTHR36966">
    <property type="entry name" value="REP-ASSOCIATED TYROSINE TRANSPOSASE"/>
    <property type="match status" value="1"/>
</dbReference>
<dbReference type="InterPro" id="IPR036515">
    <property type="entry name" value="Transposase_17_sf"/>
</dbReference>
<dbReference type="PANTHER" id="PTHR36966:SF1">
    <property type="entry name" value="REP-ASSOCIATED TYROSINE TRANSPOSASE"/>
    <property type="match status" value="1"/>
</dbReference>
<dbReference type="SUPFAM" id="SSF143422">
    <property type="entry name" value="Transposase IS200-like"/>
    <property type="match status" value="1"/>
</dbReference>
<dbReference type="GO" id="GO:0006313">
    <property type="term" value="P:DNA transposition"/>
    <property type="evidence" value="ECO:0007669"/>
    <property type="project" value="InterPro"/>
</dbReference>
<proteinExistence type="predicted"/>
<dbReference type="AlphaFoldDB" id="A0A0F3II83"/>
<dbReference type="Pfam" id="PF01797">
    <property type="entry name" value="Y1_Tnp"/>
    <property type="match status" value="1"/>
</dbReference>
<dbReference type="InterPro" id="IPR052715">
    <property type="entry name" value="RAYT_transposase"/>
</dbReference>
<dbReference type="EMBL" id="LAJX01000109">
    <property type="protein sequence ID" value="KJV06456.1"/>
    <property type="molecule type" value="Genomic_DNA"/>
</dbReference>
<dbReference type="SMART" id="SM01321">
    <property type="entry name" value="Y1_Tnp"/>
    <property type="match status" value="1"/>
</dbReference>
<dbReference type="InterPro" id="IPR002686">
    <property type="entry name" value="Transposase_17"/>
</dbReference>
<dbReference type="OrthoDB" id="9814067at2"/>
<dbReference type="NCBIfam" id="NF047646">
    <property type="entry name" value="REP_Tyr_transpos"/>
    <property type="match status" value="1"/>
</dbReference>
<comment type="caution">
    <text evidence="2">The sequence shown here is derived from an EMBL/GenBank/DDBJ whole genome shotgun (WGS) entry which is preliminary data.</text>
</comment>
<dbReference type="PATRIC" id="fig|1632867.3.peg.308"/>
<reference evidence="2 3" key="2">
    <citation type="journal article" date="2016" name="Microb. Ecol.">
        <title>Genome Characteristics of a Novel Type I Methanotroph (Sn10-6) Isolated from a Flooded Indian Rice Field.</title>
        <authorList>
            <person name="Rahalkar M.C."/>
            <person name="Pandit P.S."/>
            <person name="Dhakephalkar P.K."/>
            <person name="Pore S."/>
            <person name="Arora P."/>
            <person name="Kapse N."/>
        </authorList>
    </citation>
    <scope>NUCLEOTIDE SEQUENCE [LARGE SCALE GENOMIC DNA]</scope>
    <source>
        <strain evidence="2 3">Sn10-6</strain>
    </source>
</reference>
<dbReference type="RefSeq" id="WP_045779283.1">
    <property type="nucleotide sequence ID" value="NZ_LAJX01000109.1"/>
</dbReference>
<name>A0A0F3II83_9GAMM</name>
<evidence type="ECO:0000313" key="3">
    <source>
        <dbReference type="Proteomes" id="UP000033684"/>
    </source>
</evidence>
<dbReference type="GO" id="GO:0043565">
    <property type="term" value="F:sequence-specific DNA binding"/>
    <property type="evidence" value="ECO:0007669"/>
    <property type="project" value="TreeGrafter"/>
</dbReference>
<accession>A0A0F3II83</accession>
<dbReference type="Gene3D" id="3.30.70.1290">
    <property type="entry name" value="Transposase IS200-like"/>
    <property type="match status" value="1"/>
</dbReference>
<protein>
    <recommendedName>
        <fullName evidence="1">Transposase IS200-like domain-containing protein</fullName>
    </recommendedName>
</protein>
<sequence length="178" mass="21639">MKKDYLHNPTHLFMDDTPYFITAANYQKQLLLQAPQLKERLLNAIKYNFQRHHWALHHWVILDNHYHLLGQSPIGQDLPKIMTKIHGQSGYHIKQTTQTQQRTWWNYWDYCPRDEKDYLTRLNYLLMNPIKHGYTNNLNDYPFSSFHQHLAETGREKLIRQFKDHTDYNNLILLEDDF</sequence>
<reference evidence="3" key="1">
    <citation type="submission" date="2015-03" db="EMBL/GenBank/DDBJ databases">
        <title>Draft genome sequence of a novel methanotroph (Sn10-6) isolated from flooded ricefield rhizosphere in India.</title>
        <authorList>
            <person name="Pandit P.S."/>
            <person name="Pore S.D."/>
            <person name="Arora P."/>
            <person name="Kapse N.G."/>
            <person name="Dhakephalkar P.K."/>
            <person name="Rahalkar M.C."/>
        </authorList>
    </citation>
    <scope>NUCLEOTIDE SEQUENCE [LARGE SCALE GENOMIC DNA]</scope>
    <source>
        <strain evidence="3">Sn10-6</strain>
    </source>
</reference>
<evidence type="ECO:0000313" key="2">
    <source>
        <dbReference type="EMBL" id="KJV06456.1"/>
    </source>
</evidence>
<keyword evidence="3" id="KW-1185">Reference proteome</keyword>
<dbReference type="Proteomes" id="UP000033684">
    <property type="component" value="Unassembled WGS sequence"/>
</dbReference>
<feature type="domain" description="Transposase IS200-like" evidence="1">
    <location>
        <begin position="14"/>
        <end position="128"/>
    </location>
</feature>
<evidence type="ECO:0000259" key="1">
    <source>
        <dbReference type="SMART" id="SM01321"/>
    </source>
</evidence>